<feature type="region of interest" description="Disordered" evidence="1">
    <location>
        <begin position="1"/>
        <end position="74"/>
    </location>
</feature>
<evidence type="ECO:0000313" key="2">
    <source>
        <dbReference type="EMBL" id="RKP39932.1"/>
    </source>
</evidence>
<name>A0A4Q0A3E2_9FUNG</name>
<accession>A0A4Q0A3E2</accession>
<protein>
    <submittedName>
        <fullName evidence="2">Uncharacterized protein</fullName>
    </submittedName>
</protein>
<keyword evidence="3" id="KW-1185">Reference proteome</keyword>
<reference evidence="3" key="1">
    <citation type="journal article" date="2018" name="Nat. Microbiol.">
        <title>Leveraging single-cell genomics to expand the fungal tree of life.</title>
        <authorList>
            <person name="Ahrendt S.R."/>
            <person name="Quandt C.A."/>
            <person name="Ciobanu D."/>
            <person name="Clum A."/>
            <person name="Salamov A."/>
            <person name="Andreopoulos B."/>
            <person name="Cheng J.F."/>
            <person name="Woyke T."/>
            <person name="Pelin A."/>
            <person name="Henrissat B."/>
            <person name="Reynolds N.K."/>
            <person name="Benny G.L."/>
            <person name="Smith M.E."/>
            <person name="James T.Y."/>
            <person name="Grigoriev I.V."/>
        </authorList>
    </citation>
    <scope>NUCLEOTIDE SEQUENCE [LARGE SCALE GENOMIC DNA]</scope>
    <source>
        <strain evidence="3">RSA 468</strain>
    </source>
</reference>
<feature type="region of interest" description="Disordered" evidence="1">
    <location>
        <begin position="159"/>
        <end position="205"/>
    </location>
</feature>
<sequence>MANKGKGTRQSLQATPYSDAPTMLPGSSSAGKPARVKKPKPPKTMNPFAPPTLTEQGQTAVVEQPKAAPQKNTKKSRVIPVLDNPYDIKWPAVHFDRMMPEVIDQAIQCLTECRLLNKDPQGRADQPIRQNLDPTPDHPVIIAFGLSRVTRLLTNWIRPPTLSPKDQVTTAAAPRGRSLPATREATAMPSDPNGPTTATATTTTPPTPTARRYFVFVFRNNDETDAMVDPLATLVPLCGPSFSLIPLDPASRDRFRKTIAGAGDGPSQLTCFLLGDGFAAFDQFWHSAREEFAFPSLPWLDSLYRARMNLPAREGEEEEGGDGEGGVLVSSQPLAVLPPTQVKVFQIPVPSPQSKKQKKGARAHREKLSPEERLANREMRKKRKLENIASQPSGSEPAPPPKKNNKKQKLNKVAQKTDEIPQVLPLNKVGSGDVGP</sequence>
<dbReference type="Proteomes" id="UP000268162">
    <property type="component" value="Unassembled WGS sequence"/>
</dbReference>
<dbReference type="EMBL" id="ML002235">
    <property type="protein sequence ID" value="RKP39932.1"/>
    <property type="molecule type" value="Genomic_DNA"/>
</dbReference>
<evidence type="ECO:0000313" key="3">
    <source>
        <dbReference type="Proteomes" id="UP000268162"/>
    </source>
</evidence>
<proteinExistence type="predicted"/>
<organism evidence="2 3">
    <name type="scientific">Dimargaris cristalligena</name>
    <dbReference type="NCBI Taxonomy" id="215637"/>
    <lineage>
        <taxon>Eukaryota</taxon>
        <taxon>Fungi</taxon>
        <taxon>Fungi incertae sedis</taxon>
        <taxon>Zoopagomycota</taxon>
        <taxon>Kickxellomycotina</taxon>
        <taxon>Dimargaritomycetes</taxon>
        <taxon>Dimargaritales</taxon>
        <taxon>Dimargaritaceae</taxon>
        <taxon>Dimargaris</taxon>
    </lineage>
</organism>
<feature type="compositionally biased region" description="Basic residues" evidence="1">
    <location>
        <begin position="355"/>
        <end position="365"/>
    </location>
</feature>
<feature type="compositionally biased region" description="Basic and acidic residues" evidence="1">
    <location>
        <begin position="366"/>
        <end position="378"/>
    </location>
</feature>
<dbReference type="AlphaFoldDB" id="A0A4Q0A3E2"/>
<evidence type="ECO:0000256" key="1">
    <source>
        <dbReference type="SAM" id="MobiDB-lite"/>
    </source>
</evidence>
<feature type="region of interest" description="Disordered" evidence="1">
    <location>
        <begin position="346"/>
        <end position="436"/>
    </location>
</feature>
<feature type="compositionally biased region" description="Low complexity" evidence="1">
    <location>
        <begin position="195"/>
        <end position="204"/>
    </location>
</feature>
<gene>
    <name evidence="2" type="ORF">BJ085DRAFT_30547</name>
</gene>